<keyword evidence="2" id="KW-1133">Transmembrane helix</keyword>
<feature type="compositionally biased region" description="Polar residues" evidence="1">
    <location>
        <begin position="7"/>
        <end position="19"/>
    </location>
</feature>
<sequence length="78" mass="8502">MLGGMRTNRTAQRSTSMTAPSRAPGHPAPDPLFEHTPDPLRYTRLAAPMRARRGPMPAGVAAVATVALLVWAMRPKRR</sequence>
<evidence type="ECO:0000313" key="4">
    <source>
        <dbReference type="Proteomes" id="UP000190037"/>
    </source>
</evidence>
<dbReference type="AlphaFoldDB" id="A0A1T3P026"/>
<evidence type="ECO:0000256" key="1">
    <source>
        <dbReference type="SAM" id="MobiDB-lite"/>
    </source>
</evidence>
<organism evidence="3 4">
    <name type="scientific">Embleya scabrispora</name>
    <dbReference type="NCBI Taxonomy" id="159449"/>
    <lineage>
        <taxon>Bacteria</taxon>
        <taxon>Bacillati</taxon>
        <taxon>Actinomycetota</taxon>
        <taxon>Actinomycetes</taxon>
        <taxon>Kitasatosporales</taxon>
        <taxon>Streptomycetaceae</taxon>
        <taxon>Embleya</taxon>
    </lineage>
</organism>
<protein>
    <submittedName>
        <fullName evidence="3">Uncharacterized protein</fullName>
    </submittedName>
</protein>
<name>A0A1T3P026_9ACTN</name>
<comment type="caution">
    <text evidence="3">The sequence shown here is derived from an EMBL/GenBank/DDBJ whole genome shotgun (WGS) entry which is preliminary data.</text>
</comment>
<keyword evidence="2" id="KW-0812">Transmembrane</keyword>
<evidence type="ECO:0000313" key="3">
    <source>
        <dbReference type="EMBL" id="OPC82271.1"/>
    </source>
</evidence>
<dbReference type="Proteomes" id="UP000190037">
    <property type="component" value="Unassembled WGS sequence"/>
</dbReference>
<feature type="transmembrane region" description="Helical" evidence="2">
    <location>
        <begin position="54"/>
        <end position="73"/>
    </location>
</feature>
<reference evidence="3 4" key="1">
    <citation type="submission" date="2017-03" db="EMBL/GenBank/DDBJ databases">
        <title>Draft genome sequence of Streptomyces scabrisporus NF3, endophyte isolated from Amphipterygium adstringens.</title>
        <authorList>
            <person name="Vazquez M."/>
            <person name="Ceapa C.D."/>
            <person name="Rodriguez Luna D."/>
            <person name="Sanchez Esquivel S."/>
        </authorList>
    </citation>
    <scope>NUCLEOTIDE SEQUENCE [LARGE SCALE GENOMIC DNA]</scope>
    <source>
        <strain evidence="3 4">NF3</strain>
    </source>
</reference>
<keyword evidence="2" id="KW-0472">Membrane</keyword>
<accession>A0A1T3P026</accession>
<feature type="region of interest" description="Disordered" evidence="1">
    <location>
        <begin position="1"/>
        <end position="38"/>
    </location>
</feature>
<proteinExistence type="predicted"/>
<keyword evidence="4" id="KW-1185">Reference proteome</keyword>
<dbReference type="EMBL" id="MWQN01000001">
    <property type="protein sequence ID" value="OPC82271.1"/>
    <property type="molecule type" value="Genomic_DNA"/>
</dbReference>
<evidence type="ECO:0000256" key="2">
    <source>
        <dbReference type="SAM" id="Phobius"/>
    </source>
</evidence>
<gene>
    <name evidence="3" type="ORF">B4N89_16215</name>
</gene>